<comment type="subcellular location">
    <subcellularLocation>
        <location evidence="1">Golgi apparatus membrane</location>
        <topology evidence="1">Peripheral membrane protein</topology>
    </subcellularLocation>
</comment>
<feature type="region of interest" description="Disordered" evidence="8">
    <location>
        <begin position="610"/>
        <end position="634"/>
    </location>
</feature>
<dbReference type="RefSeq" id="XP_013331993.1">
    <property type="nucleotide sequence ID" value="XM_013476539.1"/>
</dbReference>
<keyword evidence="6" id="KW-0333">Golgi apparatus</keyword>
<evidence type="ECO:0000313" key="10">
    <source>
        <dbReference type="Proteomes" id="UP000053958"/>
    </source>
</evidence>
<dbReference type="PANTHER" id="PTHR31658">
    <property type="entry name" value="CONSERVED OLIGOMERIC GOLGI COMPLEX SUBUNIT 1"/>
    <property type="match status" value="1"/>
</dbReference>
<evidence type="ECO:0000256" key="2">
    <source>
        <dbReference type="ARBA" id="ARBA00006653"/>
    </source>
</evidence>
<dbReference type="GO" id="GO:0006891">
    <property type="term" value="P:intra-Golgi vesicle-mediated transport"/>
    <property type="evidence" value="ECO:0007669"/>
    <property type="project" value="InterPro"/>
</dbReference>
<comment type="similarity">
    <text evidence="2">Belongs to the COG1 family.</text>
</comment>
<proteinExistence type="inferred from homology"/>
<feature type="compositionally biased region" description="Polar residues" evidence="8">
    <location>
        <begin position="625"/>
        <end position="634"/>
    </location>
</feature>
<dbReference type="GO" id="GO:0000139">
    <property type="term" value="C:Golgi membrane"/>
    <property type="evidence" value="ECO:0007669"/>
    <property type="project" value="UniProtKB-SubCell"/>
</dbReference>
<dbReference type="AlphaFoldDB" id="A0A0F4Z5L0"/>
<evidence type="ECO:0000256" key="6">
    <source>
        <dbReference type="ARBA" id="ARBA00023034"/>
    </source>
</evidence>
<gene>
    <name evidence="9" type="ORF">T310_0559</name>
</gene>
<dbReference type="Proteomes" id="UP000053958">
    <property type="component" value="Unassembled WGS sequence"/>
</dbReference>
<name>A0A0F4Z5L0_RASE3</name>
<evidence type="ECO:0000256" key="5">
    <source>
        <dbReference type="ARBA" id="ARBA00022927"/>
    </source>
</evidence>
<sequence length="705" mass="79195">MASDTPDPQNLKSWKEAFQYPIPTVRRVEQELRRDITSNKEKLRALVGARYRDLLGTAETIVEMNVGIQDVEGKLTDIGRRCNKNLIDKKSIHLNRLKHDAAGGDRRLGSANSTAEDIIESMAAFCLATSMSSADVIRHFHQVRLEVIGKQLGQSDSSGENISRALNLYIRTLQSTKILFSRRLSDALGKLTARPLLTDADIRNLNDLDIDVFERWVASDVKNFAPWIKLSDVSKSEAEKSIKNWSKQAFERFTKGCQESLKDRTDFADVISLRKKALDIWLAAAPATPTHSSLSVLEGIRNVFNEQLTAILQSQAKQLVSIGQEVASIISDWENQGHGRPQSLWSTSLTSMDYSSGAGSFKRAVMDTLLGQDEKISAVLKAYNSWLGTIQHSKNLIEELRQAKWEDFLEDEEGEDTIVDPVAILNEDDPHFLQQKQRSAVTQALMNLQSSFHSTAEAFGSSHQSDKAAFLLRLIRDLRREIPTDVLQDEDLDFASDVVPGLQDILATDVVTRVTPLKILQPSRTAARHLPGRTLWEGDPELPVQPLPSTFKFLRRLTETMEEFGPDLWSPSSVRVVKEKLNKIISDSFMTELEGLKDPSHTNEKVVNSELNSEAAEDGTDKKQSSNSDNTSSLDPRDWKIQLLFDAFYLRDALSIEISDAPNLNTVTEKLRDEIEKSNEIIEALRKAAHEYWKRTELLFGLLAA</sequence>
<comment type="caution">
    <text evidence="9">The sequence shown here is derived from an EMBL/GenBank/DDBJ whole genome shotgun (WGS) entry which is preliminary data.</text>
</comment>
<reference evidence="9 10" key="1">
    <citation type="submission" date="2015-04" db="EMBL/GenBank/DDBJ databases">
        <authorList>
            <person name="Heijne W.H."/>
            <person name="Fedorova N.D."/>
            <person name="Nierman W.C."/>
            <person name="Vollebregt A.W."/>
            <person name="Zhao Z."/>
            <person name="Wu L."/>
            <person name="Kumar M."/>
            <person name="Stam H."/>
            <person name="van den Berg M.A."/>
            <person name="Pel H.J."/>
        </authorList>
    </citation>
    <scope>NUCLEOTIDE SEQUENCE [LARGE SCALE GENOMIC DNA]</scope>
    <source>
        <strain evidence="9 10">CBS 393.64</strain>
    </source>
</reference>
<keyword evidence="4" id="KW-0813">Transport</keyword>
<evidence type="ECO:0000256" key="1">
    <source>
        <dbReference type="ARBA" id="ARBA00004395"/>
    </source>
</evidence>
<keyword evidence="5" id="KW-0653">Protein transport</keyword>
<protein>
    <recommendedName>
        <fullName evidence="3">Conserved oligomeric Golgi complex subunit 1</fullName>
    </recommendedName>
</protein>
<evidence type="ECO:0000256" key="7">
    <source>
        <dbReference type="ARBA" id="ARBA00023136"/>
    </source>
</evidence>
<organism evidence="9 10">
    <name type="scientific">Rasamsonia emersonii (strain ATCC 16479 / CBS 393.64 / IMI 116815)</name>
    <dbReference type="NCBI Taxonomy" id="1408163"/>
    <lineage>
        <taxon>Eukaryota</taxon>
        <taxon>Fungi</taxon>
        <taxon>Dikarya</taxon>
        <taxon>Ascomycota</taxon>
        <taxon>Pezizomycotina</taxon>
        <taxon>Eurotiomycetes</taxon>
        <taxon>Eurotiomycetidae</taxon>
        <taxon>Eurotiales</taxon>
        <taxon>Trichocomaceae</taxon>
        <taxon>Rasamsonia</taxon>
    </lineage>
</organism>
<dbReference type="InterPro" id="IPR033370">
    <property type="entry name" value="COG1"/>
</dbReference>
<accession>A0A0F4Z5L0</accession>
<dbReference type="EMBL" id="LASV01000023">
    <property type="protein sequence ID" value="KKA25381.1"/>
    <property type="molecule type" value="Genomic_DNA"/>
</dbReference>
<evidence type="ECO:0000313" key="9">
    <source>
        <dbReference type="EMBL" id="KKA25381.1"/>
    </source>
</evidence>
<dbReference type="PANTHER" id="PTHR31658:SF0">
    <property type="entry name" value="CONSERVED OLIGOMERIC GOLGI COMPLEX SUBUNIT 1"/>
    <property type="match status" value="1"/>
</dbReference>
<dbReference type="GO" id="GO:0015031">
    <property type="term" value="P:protein transport"/>
    <property type="evidence" value="ECO:0007669"/>
    <property type="project" value="UniProtKB-KW"/>
</dbReference>
<dbReference type="STRING" id="1408163.A0A0F4Z5L0"/>
<keyword evidence="7" id="KW-0472">Membrane</keyword>
<evidence type="ECO:0000256" key="4">
    <source>
        <dbReference type="ARBA" id="ARBA00022448"/>
    </source>
</evidence>
<dbReference type="OrthoDB" id="46189at2759"/>
<evidence type="ECO:0000256" key="8">
    <source>
        <dbReference type="SAM" id="MobiDB-lite"/>
    </source>
</evidence>
<dbReference type="GO" id="GO:0017119">
    <property type="term" value="C:Golgi transport complex"/>
    <property type="evidence" value="ECO:0007669"/>
    <property type="project" value="InterPro"/>
</dbReference>
<keyword evidence="10" id="KW-1185">Reference proteome</keyword>
<dbReference type="Pfam" id="PF08700">
    <property type="entry name" value="VPS51_Exo84_N"/>
    <property type="match status" value="1"/>
</dbReference>
<evidence type="ECO:0000256" key="3">
    <source>
        <dbReference type="ARBA" id="ARBA00020978"/>
    </source>
</evidence>
<dbReference type="GeneID" id="25312613"/>